<evidence type="ECO:0000256" key="4">
    <source>
        <dbReference type="SAM" id="Phobius"/>
    </source>
</evidence>
<organism evidence="6 7">
    <name type="scientific">Carex littledalei</name>
    <dbReference type="NCBI Taxonomy" id="544730"/>
    <lineage>
        <taxon>Eukaryota</taxon>
        <taxon>Viridiplantae</taxon>
        <taxon>Streptophyta</taxon>
        <taxon>Embryophyta</taxon>
        <taxon>Tracheophyta</taxon>
        <taxon>Spermatophyta</taxon>
        <taxon>Magnoliopsida</taxon>
        <taxon>Liliopsida</taxon>
        <taxon>Poales</taxon>
        <taxon>Cyperaceae</taxon>
        <taxon>Cyperoideae</taxon>
        <taxon>Cariceae</taxon>
        <taxon>Carex</taxon>
        <taxon>Carex subgen. Euthyceras</taxon>
    </lineage>
</organism>
<dbReference type="PANTHER" id="PTHR13052:SF2">
    <property type="entry name" value="NUCLEAR FACTOR KAPPA-B-BINDING PROTEIN"/>
    <property type="match status" value="1"/>
</dbReference>
<comment type="caution">
    <text evidence="6">The sequence shown here is derived from an EMBL/GenBank/DDBJ whole genome shotgun (WGS) entry which is preliminary data.</text>
</comment>
<evidence type="ECO:0000313" key="6">
    <source>
        <dbReference type="EMBL" id="KAF3322355.1"/>
    </source>
</evidence>
<dbReference type="InterPro" id="IPR024867">
    <property type="entry name" value="NFRKB"/>
</dbReference>
<evidence type="ECO:0000256" key="3">
    <source>
        <dbReference type="SAM" id="MobiDB-lite"/>
    </source>
</evidence>
<dbReference type="GO" id="GO:0031011">
    <property type="term" value="C:Ino80 complex"/>
    <property type="evidence" value="ECO:0007669"/>
    <property type="project" value="InterPro"/>
</dbReference>
<keyword evidence="4" id="KW-1133">Transmembrane helix</keyword>
<comment type="subcellular location">
    <subcellularLocation>
        <location evidence="1">Nucleus</location>
    </subcellularLocation>
</comment>
<keyword evidence="2" id="KW-0539">Nucleus</keyword>
<evidence type="ECO:0000256" key="1">
    <source>
        <dbReference type="ARBA" id="ARBA00004123"/>
    </source>
</evidence>
<feature type="compositionally biased region" description="Acidic residues" evidence="3">
    <location>
        <begin position="404"/>
        <end position="454"/>
    </location>
</feature>
<feature type="region of interest" description="Disordered" evidence="3">
    <location>
        <begin position="214"/>
        <end position="234"/>
    </location>
</feature>
<feature type="transmembrane region" description="Helical" evidence="4">
    <location>
        <begin position="682"/>
        <end position="702"/>
    </location>
</feature>
<keyword evidence="7" id="KW-1185">Reference proteome</keyword>
<dbReference type="OrthoDB" id="70874at2759"/>
<dbReference type="AlphaFoldDB" id="A0A833QDW5"/>
<evidence type="ECO:0000256" key="2">
    <source>
        <dbReference type="ARBA" id="ARBA00023242"/>
    </source>
</evidence>
<sequence>MTCRMAAGQQKRRLSNSNLHDPIKGKKKKRLDSSDYTLSLRPHIDLDWDERRKRVMPKKDQVGLAWKDLGPFVDTVPQPCKGLADVFHVPKEIFNLKDLSNVLSYEVWASCLSESDRKLLSQFLPSGISTSQAVRSLLKGENLQFGNQFTKWSASVCCGDMHPDAVRQNEKQFLSDKKAYYVELNNYHSSMIDNLERWKEKWINCKDPEKLFRDTPTRHKTGSITSPPEKPKVNKKEVLQKIVRTSDTAKYMSYVKISKSQYDQVKNLKHSGEGFLPKVLNPVLGDIKRLKIKPYESLMEEEKTKLHDHWLQVAKEDLPVSFEAWKGRNLEIQQWKKALIVEIPAGFEAWRERKTENEQLTKSSSIDVDDEKMSDMEEDVNSHELERRSEQPMIGGGYNSSPDMSEEHEESGEEEQEGEVQQEEEEDEKEEEEEEEEEEEDDDDDEEEEREEAEFEAKEVEDVISVEGNLTEEDVEEEEEREGEEEEEEEEEAEVEVQEPAPLTEEYHDLTNTTSYRHDLERIPSLNSHHQDPTTPPETNTLIPVSTSSELVEPFPCDELGQPGDSDKWVPVSDYSQQPQEYMQPGESSLKLPELISQQHGGGVSSVIDLERNVMEMDNGASIFCPVIPSFQKEPEMLPPSYSHGSLNGMKQQVAGLPSFLLASEQSPESLQLVLERVFICMGYGMIHLVVLYLATLLELIWTNVALAQAIHTSKYAGSV</sequence>
<dbReference type="PROSITE" id="PS51916">
    <property type="entry name" value="DEUBAD"/>
    <property type="match status" value="1"/>
</dbReference>
<evidence type="ECO:0000313" key="7">
    <source>
        <dbReference type="Proteomes" id="UP000623129"/>
    </source>
</evidence>
<dbReference type="PANTHER" id="PTHR13052">
    <property type="entry name" value="NFRKB-RELATED"/>
    <property type="match status" value="1"/>
</dbReference>
<protein>
    <submittedName>
        <fullName evidence="6">Dynein heavy chain-like protein</fullName>
    </submittedName>
</protein>
<evidence type="ECO:0000259" key="5">
    <source>
        <dbReference type="PROSITE" id="PS51916"/>
    </source>
</evidence>
<keyword evidence="4" id="KW-0812">Transmembrane</keyword>
<gene>
    <name evidence="6" type="ORF">FCM35_KLT13496</name>
</gene>
<dbReference type="EMBL" id="SWLB01000025">
    <property type="protein sequence ID" value="KAF3322355.1"/>
    <property type="molecule type" value="Genomic_DNA"/>
</dbReference>
<dbReference type="InterPro" id="IPR044867">
    <property type="entry name" value="DEUBAD_dom"/>
</dbReference>
<feature type="domain" description="DEUBAD" evidence="5">
    <location>
        <begin position="90"/>
        <end position="201"/>
    </location>
</feature>
<accession>A0A833QDW5</accession>
<dbReference type="CDD" id="cd21865">
    <property type="entry name" value="DEUBAD_NFRKB"/>
    <property type="match status" value="1"/>
</dbReference>
<feature type="region of interest" description="Disordered" evidence="3">
    <location>
        <begin position="354"/>
        <end position="516"/>
    </location>
</feature>
<feature type="compositionally biased region" description="Basic and acidic residues" evidence="3">
    <location>
        <begin position="371"/>
        <end position="390"/>
    </location>
</feature>
<proteinExistence type="predicted"/>
<name>A0A833QDW5_9POAL</name>
<feature type="region of interest" description="Disordered" evidence="3">
    <location>
        <begin position="1"/>
        <end position="30"/>
    </location>
</feature>
<dbReference type="Proteomes" id="UP000623129">
    <property type="component" value="Unassembled WGS sequence"/>
</dbReference>
<keyword evidence="4" id="KW-0472">Membrane</keyword>
<reference evidence="6" key="1">
    <citation type="submission" date="2020-01" db="EMBL/GenBank/DDBJ databases">
        <title>Genome sequence of Kobresia littledalei, the first chromosome-level genome in the family Cyperaceae.</title>
        <authorList>
            <person name="Qu G."/>
        </authorList>
    </citation>
    <scope>NUCLEOTIDE SEQUENCE</scope>
    <source>
        <strain evidence="6">C.B.Clarke</strain>
        <tissue evidence="6">Leaf</tissue>
    </source>
</reference>
<feature type="compositionally biased region" description="Acidic residues" evidence="3">
    <location>
        <begin position="470"/>
        <end position="497"/>
    </location>
</feature>